<dbReference type="CDD" id="cd05403">
    <property type="entry name" value="NT_KNTase_like"/>
    <property type="match status" value="1"/>
</dbReference>
<dbReference type="AlphaFoldDB" id="A0A1C7I841"/>
<dbReference type="STRING" id="1796616.A4V09_08320"/>
<dbReference type="OrthoDB" id="9813766at2"/>
<dbReference type="PANTHER" id="PTHR33933">
    <property type="entry name" value="NUCLEOTIDYLTRANSFERASE"/>
    <property type="match status" value="1"/>
</dbReference>
<evidence type="ECO:0000313" key="3">
    <source>
        <dbReference type="Proteomes" id="UP000092574"/>
    </source>
</evidence>
<dbReference type="RefSeq" id="WP_065541958.1">
    <property type="nucleotide sequence ID" value="NZ_CP015405.2"/>
</dbReference>
<dbReference type="InterPro" id="IPR041633">
    <property type="entry name" value="Polbeta"/>
</dbReference>
<sequence>MDRIILDELVNGILVIMKPLVVQIVLYGSVARKTNTDESDVDVALLIKDTLNKETEDMLSEFIVDMNLKYDKVFSVIDIDYGNFLKWKDVMPYYQNLVNEGIVLWSNA</sequence>
<dbReference type="Pfam" id="PF18765">
    <property type="entry name" value="Polbeta"/>
    <property type="match status" value="1"/>
</dbReference>
<evidence type="ECO:0000259" key="1">
    <source>
        <dbReference type="Pfam" id="PF18765"/>
    </source>
</evidence>
<dbReference type="KEGG" id="byl:A4V09_08320"/>
<protein>
    <submittedName>
        <fullName evidence="2">Toxin</fullName>
    </submittedName>
</protein>
<proteinExistence type="predicted"/>
<feature type="domain" description="Polymerase beta nucleotidyltransferase" evidence="1">
    <location>
        <begin position="20"/>
        <end position="105"/>
    </location>
</feature>
<dbReference type="InterPro" id="IPR043519">
    <property type="entry name" value="NT_sf"/>
</dbReference>
<dbReference type="EMBL" id="CP015405">
    <property type="protein sequence ID" value="ANU75775.1"/>
    <property type="molecule type" value="Genomic_DNA"/>
</dbReference>
<evidence type="ECO:0000313" key="2">
    <source>
        <dbReference type="EMBL" id="ANU75775.1"/>
    </source>
</evidence>
<name>A0A1C7I841_9FIRM</name>
<accession>A0A1C7I841</accession>
<keyword evidence="3" id="KW-1185">Reference proteome</keyword>
<dbReference type="Gene3D" id="3.30.460.10">
    <property type="entry name" value="Beta Polymerase, domain 2"/>
    <property type="match status" value="1"/>
</dbReference>
<gene>
    <name evidence="2" type="ORF">A4V09_08320</name>
</gene>
<dbReference type="SUPFAM" id="SSF81301">
    <property type="entry name" value="Nucleotidyltransferase"/>
    <property type="match status" value="1"/>
</dbReference>
<dbReference type="InterPro" id="IPR052548">
    <property type="entry name" value="Type_VII_TA_antitoxin"/>
</dbReference>
<organism evidence="2 3">
    <name type="scientific">Blautia pseudococcoides</name>
    <dbReference type="NCBI Taxonomy" id="1796616"/>
    <lineage>
        <taxon>Bacteria</taxon>
        <taxon>Bacillati</taxon>
        <taxon>Bacillota</taxon>
        <taxon>Clostridia</taxon>
        <taxon>Lachnospirales</taxon>
        <taxon>Lachnospiraceae</taxon>
        <taxon>Blautia</taxon>
    </lineage>
</organism>
<reference evidence="2" key="1">
    <citation type="submission" date="2017-04" db="EMBL/GenBank/DDBJ databases">
        <title>Complete Genome Sequences of Twelve Strains of a Stable Defined Moderately Diverse Mouse Microbiota 2 (sDMDMm2).</title>
        <authorList>
            <person name="Uchimura Y."/>
            <person name="Wyss M."/>
            <person name="Brugiroux S."/>
            <person name="Limenitakis J.P."/>
            <person name="Stecher B."/>
            <person name="McCoy K.D."/>
            <person name="Macpherson A.J."/>
        </authorList>
    </citation>
    <scope>NUCLEOTIDE SEQUENCE</scope>
    <source>
        <strain evidence="2">YL58</strain>
    </source>
</reference>
<dbReference type="PANTHER" id="PTHR33933:SF1">
    <property type="entry name" value="PROTEIN ADENYLYLTRANSFERASE MNTA-RELATED"/>
    <property type="match status" value="1"/>
</dbReference>
<dbReference type="Proteomes" id="UP000092574">
    <property type="component" value="Chromosome"/>
</dbReference>